<dbReference type="InterPro" id="IPR050273">
    <property type="entry name" value="GppA/Ppx_hydrolase"/>
</dbReference>
<dbReference type="Pfam" id="PF02541">
    <property type="entry name" value="Ppx-GppA"/>
    <property type="match status" value="1"/>
</dbReference>
<feature type="compositionally biased region" description="Basic and acidic residues" evidence="1">
    <location>
        <begin position="54"/>
        <end position="63"/>
    </location>
</feature>
<organism evidence="3 4">
    <name type="scientific">Paralimibaculum aggregatum</name>
    <dbReference type="NCBI Taxonomy" id="3036245"/>
    <lineage>
        <taxon>Bacteria</taxon>
        <taxon>Pseudomonadati</taxon>
        <taxon>Pseudomonadota</taxon>
        <taxon>Alphaproteobacteria</taxon>
        <taxon>Rhodobacterales</taxon>
        <taxon>Paracoccaceae</taxon>
        <taxon>Paralimibaculum</taxon>
    </lineage>
</organism>
<feature type="compositionally biased region" description="Low complexity" evidence="1">
    <location>
        <begin position="89"/>
        <end position="98"/>
    </location>
</feature>
<evidence type="ECO:0000256" key="1">
    <source>
        <dbReference type="SAM" id="MobiDB-lite"/>
    </source>
</evidence>
<dbReference type="Gene3D" id="3.30.420.150">
    <property type="entry name" value="Exopolyphosphatase. Domain 2"/>
    <property type="match status" value="1"/>
</dbReference>
<feature type="compositionally biased region" description="Gly residues" evidence="1">
    <location>
        <begin position="99"/>
        <end position="172"/>
    </location>
</feature>
<evidence type="ECO:0000259" key="2">
    <source>
        <dbReference type="Pfam" id="PF02541"/>
    </source>
</evidence>
<proteinExistence type="predicted"/>
<evidence type="ECO:0000313" key="4">
    <source>
        <dbReference type="Proteomes" id="UP001239909"/>
    </source>
</evidence>
<name>A0ABQ6LQ55_9RHOB</name>
<protein>
    <recommendedName>
        <fullName evidence="2">Ppx/GppA phosphatase N-terminal domain-containing protein</fullName>
    </recommendedName>
</protein>
<dbReference type="PANTHER" id="PTHR30005">
    <property type="entry name" value="EXOPOLYPHOSPHATASE"/>
    <property type="match status" value="1"/>
</dbReference>
<dbReference type="Gene3D" id="3.30.420.40">
    <property type="match status" value="1"/>
</dbReference>
<dbReference type="RefSeq" id="WP_285671519.1">
    <property type="nucleotide sequence ID" value="NZ_BSYI01000012.1"/>
</dbReference>
<dbReference type="InterPro" id="IPR043129">
    <property type="entry name" value="ATPase_NBD"/>
</dbReference>
<keyword evidence="4" id="KW-1185">Reference proteome</keyword>
<dbReference type="InterPro" id="IPR003695">
    <property type="entry name" value="Ppx_GppA_N"/>
</dbReference>
<dbReference type="Proteomes" id="UP001239909">
    <property type="component" value="Unassembled WGS sequence"/>
</dbReference>
<gene>
    <name evidence="3" type="ORF">LNKW23_19440</name>
</gene>
<feature type="region of interest" description="Disordered" evidence="1">
    <location>
        <begin position="1"/>
        <end position="196"/>
    </location>
</feature>
<comment type="caution">
    <text evidence="3">The sequence shown here is derived from an EMBL/GenBank/DDBJ whole genome shotgun (WGS) entry which is preliminary data.</text>
</comment>
<accession>A0ABQ6LQ55</accession>
<feature type="domain" description="Ppx/GppA phosphatase N-terminal" evidence="2">
    <location>
        <begin position="207"/>
        <end position="525"/>
    </location>
</feature>
<dbReference type="SUPFAM" id="SSF53067">
    <property type="entry name" value="Actin-like ATPase domain"/>
    <property type="match status" value="2"/>
</dbReference>
<feature type="compositionally biased region" description="Basic residues" evidence="1">
    <location>
        <begin position="176"/>
        <end position="189"/>
    </location>
</feature>
<dbReference type="CDD" id="cd24054">
    <property type="entry name" value="ASKHA_NBD_AaPPX-GppA_MtPPX2-like"/>
    <property type="match status" value="1"/>
</dbReference>
<evidence type="ECO:0000313" key="3">
    <source>
        <dbReference type="EMBL" id="GMG82731.1"/>
    </source>
</evidence>
<feature type="compositionally biased region" description="Gly residues" evidence="1">
    <location>
        <begin position="68"/>
        <end position="78"/>
    </location>
</feature>
<reference evidence="3 4" key="1">
    <citation type="submission" date="2023-04" db="EMBL/GenBank/DDBJ databases">
        <title>Marinoamorphus aggregata gen. nov., sp. Nov., isolate from tissue of brittle star Ophioplocus japonicus.</title>
        <authorList>
            <person name="Kawano K."/>
            <person name="Sawayama S."/>
            <person name="Nakagawa S."/>
        </authorList>
    </citation>
    <scope>NUCLEOTIDE SEQUENCE [LARGE SCALE GENOMIC DNA]</scope>
    <source>
        <strain evidence="3 4">NKW23</strain>
    </source>
</reference>
<dbReference type="EMBL" id="BSYI01000012">
    <property type="protein sequence ID" value="GMG82731.1"/>
    <property type="molecule type" value="Genomic_DNA"/>
</dbReference>
<sequence length="533" mass="55308">MTDQDATGSGDAGRSGGGTGRREARCGDDPGPAPGGAAEAGGNPGRKPQRNGRHPGDTPDDRSNAGQPDGGQPDGGQKNGDRRNGRNGHGQAAQPGQPAGNGKGANGNGKAGSNGQGGNGANGQAGNGANGQAGNGASGQGGNGASGQGSNGANGQGGNGSNGQGGNSGNGQGQNRRPRSRNGGQRRHPGPTFAALDLGTNNCRLLIARPSGQEFEVIDAFSRAVRLGEGVEGTNRLSDEAQDRAVKALKICASKIRFHRARFQRNIATEACRRATNAQGFLDRVVRETGIRLDVITPEEEARLAVAGCAPLIDPRAEQLLVYDIGGGSTELIWIDLSEVEPGNRRVVVRGLSPVGGVMRAPVGARVTDWISLPMGVSTLGDRFAAIHDERARFKAMAAYVEAAMSRFAPFSATDRIARTRRLQIIGVSGTATTFGAIHLGLRSYNRSRVDGLWIPREAVLRVSDRLLDMGLNGRAAHPGIGRGRAGLVLAGAAILMTILRAWPVPRMRIADRGLREGMLYGLLQQTRTIAAE</sequence>
<feature type="compositionally biased region" description="Gly residues" evidence="1">
    <location>
        <begin position="10"/>
        <end position="19"/>
    </location>
</feature>
<dbReference type="PANTHER" id="PTHR30005:SF0">
    <property type="entry name" value="RETROGRADE REGULATION PROTEIN 2"/>
    <property type="match status" value="1"/>
</dbReference>